<dbReference type="CDD" id="cd00130">
    <property type="entry name" value="PAS"/>
    <property type="match status" value="5"/>
</dbReference>
<dbReference type="SUPFAM" id="SSF55785">
    <property type="entry name" value="PYP-like sensor domain (PAS domain)"/>
    <property type="match status" value="6"/>
</dbReference>
<dbReference type="InterPro" id="IPR001610">
    <property type="entry name" value="PAC"/>
</dbReference>
<dbReference type="CDD" id="cd16922">
    <property type="entry name" value="HATPase_EvgS-ArcB-TorS-like"/>
    <property type="match status" value="1"/>
</dbReference>
<evidence type="ECO:0000259" key="9">
    <source>
        <dbReference type="PROSITE" id="PS50112"/>
    </source>
</evidence>
<dbReference type="SUPFAM" id="SSF47384">
    <property type="entry name" value="Homodimeric domain of signal transducing histidine kinase"/>
    <property type="match status" value="1"/>
</dbReference>
<accession>Q2RZA5</accession>
<comment type="catalytic activity">
    <reaction evidence="1">
        <text>ATP + protein L-histidine = ADP + protein N-phospho-L-histidine.</text>
        <dbReference type="EC" id="2.7.13.3"/>
    </reaction>
</comment>
<dbReference type="InterPro" id="IPR036890">
    <property type="entry name" value="HATPase_C_sf"/>
</dbReference>
<dbReference type="EMBL" id="CP000159">
    <property type="protein sequence ID" value="ABC44180.1"/>
    <property type="molecule type" value="Genomic_DNA"/>
</dbReference>
<feature type="domain" description="PAC" evidence="10">
    <location>
        <begin position="557"/>
        <end position="608"/>
    </location>
</feature>
<gene>
    <name evidence="11" type="ordered locus">SRU_2628</name>
</gene>
<dbReference type="InterPro" id="IPR005467">
    <property type="entry name" value="His_kinase_dom"/>
</dbReference>
<evidence type="ECO:0000256" key="1">
    <source>
        <dbReference type="ARBA" id="ARBA00000085"/>
    </source>
</evidence>
<keyword evidence="5 11" id="KW-0418">Kinase</keyword>
<feature type="domain" description="PAS" evidence="9">
    <location>
        <begin position="609"/>
        <end position="680"/>
    </location>
</feature>
<dbReference type="InterPro" id="IPR052162">
    <property type="entry name" value="Sensor_kinase/Photoreceptor"/>
</dbReference>
<feature type="transmembrane region" description="Helical" evidence="7">
    <location>
        <begin position="50"/>
        <end position="74"/>
    </location>
</feature>
<evidence type="ECO:0000259" key="10">
    <source>
        <dbReference type="PROSITE" id="PS50113"/>
    </source>
</evidence>
<dbReference type="Pfam" id="PF13185">
    <property type="entry name" value="GAF_2"/>
    <property type="match status" value="1"/>
</dbReference>
<evidence type="ECO:0000313" key="11">
    <source>
        <dbReference type="EMBL" id="ABC44180.1"/>
    </source>
</evidence>
<name>Q2RZA5_SALRD</name>
<dbReference type="InterPro" id="IPR035965">
    <property type="entry name" value="PAS-like_dom_sf"/>
</dbReference>
<dbReference type="Proteomes" id="UP000008674">
    <property type="component" value="Chromosome"/>
</dbReference>
<evidence type="ECO:0000256" key="4">
    <source>
        <dbReference type="ARBA" id="ARBA00022679"/>
    </source>
</evidence>
<sequence length="1443" mass="159180">MTHPGHSTRTGGCDFRLPNFCLHSLLGVSSHPRHVTTSHRHRPMSVLSPGMLVFGYVLSFLAGAAVCLAGAGLWRRFGAAGAEAAGEQARRTPEADRLRGVSQSLPGIEFQYRVDPGGAGRYRFVGARAEALLGLSPDADDFEEQFLARVPEAYRDRHDHCVRAARSGARPEQVELPFDRPDGERVWLLLTSVLERRPEAGGEALVFNGFMLDITERKEQEHTLRILSEAVEQTTDGVVVTEAPGRDDAGEADGGTIAYVNRAFEEMTGYAEEELIGRTPQLLRGPETDPDVIASLEQALAAQEPWTGETVNYRKDGTRYSARWTTTPMFDEAGALQYWVSIQRDVTEKQEREQALRRQRRLLEQAQRLTGAWMADLRTGDVAWSDEGYRIHELAPGAELGLEEGFEFVHPADRSAVHAAFERCVEAGASYDVEHRIITAEGNRRWVRTVGAPVEEDGEIVKVAGALQDITERKRRERELERQNDLFERAQEIADVGAWEYDVEADTVRWTENARRMMALPARPSDSLDEALRTCHPDDRPTVRAAVEDAVEEGTPFDLKARLIAPDGERRWVHARGEPQSEDGTVVRVRGTIQDITDRRRRQEALRTSKSQYQTLVDNFPDGAVFLFDEDLTFRTAGGQGLADVGLSTDEVVGRTLHDLFPEDIADRQVEYYRRALDGEKSVLEEQYQGGDYRVQVLPVRDEDGTVIAGMAVSRDVTDEKERERALRGRRDKVEALYETADRLLTARSTDEIATVLVEIIREALGHQGVSVRFAREGVLEVAHVAEATREFMPERPPFDVDGDSAVAEVYRSGDTLTISDLQATEVEDPHDYGALRSVVVVPMGAHGTFAVASPDPGAISEFDIRLIEVLGTYATAVLDRLDRENRLREERDLLDQLLSTSPAAIVLLDEAGNFVRVNERAKEVLGIERSEVTERAFDDPEWGITTVDGRPIPDADLPFRRVLRNQEPVFGYEHAIEWPDGTRRILSVSGAPLQDVEGTAQGALFHLNDITERTEQKQALRRRTEKIEALYEATRRLLRAGSREAVAAEVHGVLQDVFAYPFRHTAFVEAGEIIPKKTTAEGDADLPAPSPQPVDGDTVAARTLKAGEAVVVPDTAALENGIDYGDLRAAAGVPIGRRGVIIAGTSDEGDFDRLNLRLLEVLGGYAALVLERLRREEELRGAKDRAEAARADAEQARDDARKAARLKSAFLANMSHEIRTPLTSIIGFAEVLGAEVGALDASAAGSLEQKAHLIEQGGKRLLDTLEGVLNLSKLEAGQMELDRRPVDLADRARRTAEELKPKATDKGVRLQVETGTGPVRARADEGGVQIVVQNLLSNAIKYTNEGGRVRVRTYREDGAAVLEVEDTGIGMEPEAAKELFEPFRQASEGIGRKYEGSGVGLAVTQKATEEMDGDIEVDTEKGDGSRFVVRLPRAESAADAEA</sequence>
<feature type="domain" description="PAC" evidence="10">
    <location>
        <begin position="971"/>
        <end position="1023"/>
    </location>
</feature>
<evidence type="ECO:0000256" key="6">
    <source>
        <dbReference type="SAM" id="Coils"/>
    </source>
</evidence>
<feature type="domain" description="PAC" evidence="10">
    <location>
        <begin position="677"/>
        <end position="729"/>
    </location>
</feature>
<dbReference type="Pfam" id="PF08447">
    <property type="entry name" value="PAS_3"/>
    <property type="match status" value="2"/>
</dbReference>
<dbReference type="STRING" id="309807.SRU_2628"/>
<dbReference type="PANTHER" id="PTHR43304">
    <property type="entry name" value="PHYTOCHROME-LIKE PROTEIN CPH1"/>
    <property type="match status" value="1"/>
</dbReference>
<dbReference type="PROSITE" id="PS50112">
    <property type="entry name" value="PAS"/>
    <property type="match status" value="3"/>
</dbReference>
<dbReference type="InterPro" id="IPR036097">
    <property type="entry name" value="HisK_dim/P_sf"/>
</dbReference>
<dbReference type="KEGG" id="sru:SRU_2628"/>
<feature type="coiled-coil region" evidence="6">
    <location>
        <begin position="1177"/>
        <end position="1207"/>
    </location>
</feature>
<protein>
    <recommendedName>
        <fullName evidence="2">histidine kinase</fullName>
        <ecNumber evidence="2">2.7.13.3</ecNumber>
    </recommendedName>
</protein>
<keyword evidence="12" id="KW-1185">Reference proteome</keyword>
<feature type="domain" description="PAC" evidence="10">
    <location>
        <begin position="306"/>
        <end position="358"/>
    </location>
</feature>
<evidence type="ECO:0000256" key="2">
    <source>
        <dbReference type="ARBA" id="ARBA00012438"/>
    </source>
</evidence>
<dbReference type="GO" id="GO:0000155">
    <property type="term" value="F:phosphorelay sensor kinase activity"/>
    <property type="evidence" value="ECO:0007669"/>
    <property type="project" value="InterPro"/>
</dbReference>
<keyword evidence="6" id="KW-0175">Coiled coil</keyword>
<dbReference type="SUPFAM" id="SSF55874">
    <property type="entry name" value="ATPase domain of HSP90 chaperone/DNA topoisomerase II/histidine kinase"/>
    <property type="match status" value="1"/>
</dbReference>
<dbReference type="eggNOG" id="COG2205">
    <property type="taxonomic scope" value="Bacteria"/>
</dbReference>
<keyword evidence="4" id="KW-0808">Transferase</keyword>
<proteinExistence type="predicted"/>
<dbReference type="PRINTS" id="PR00344">
    <property type="entry name" value="BCTRLSENSOR"/>
</dbReference>
<dbReference type="SMART" id="SM00065">
    <property type="entry name" value="GAF"/>
    <property type="match status" value="2"/>
</dbReference>
<reference evidence="11 12" key="1">
    <citation type="journal article" date="2005" name="Proc. Natl. Acad. Sci. U.S.A.">
        <title>The genome of Salinibacter ruber: convergence and gene exchange among hyperhalophilic bacteria and archaea.</title>
        <authorList>
            <person name="Mongodin E.F."/>
            <person name="Nelson K.E."/>
            <person name="Daugherty S."/>
            <person name="Deboy R.T."/>
            <person name="Wister J."/>
            <person name="Khouri H."/>
            <person name="Weidman J."/>
            <person name="Walsh D.A."/>
            <person name="Papke R.T."/>
            <person name="Sanchez Perez G."/>
            <person name="Sharma A.K."/>
            <person name="Nesbo C.L."/>
            <person name="MacLeod D."/>
            <person name="Bapteste E."/>
            <person name="Doolittle W.F."/>
            <person name="Charlebois R.L."/>
            <person name="Legault B."/>
            <person name="Rodriguez-Valera F."/>
        </authorList>
    </citation>
    <scope>NUCLEOTIDE SEQUENCE [LARGE SCALE GENOMIC DNA]</scope>
    <source>
        <strain evidence="12">DSM 13855 / CECT 5946 / M31</strain>
    </source>
</reference>
<dbReference type="Gene3D" id="3.30.565.10">
    <property type="entry name" value="Histidine kinase-like ATPase, C-terminal domain"/>
    <property type="match status" value="1"/>
</dbReference>
<feature type="domain" description="PAC" evidence="10">
    <location>
        <begin position="431"/>
        <end position="482"/>
    </location>
</feature>
<evidence type="ECO:0000256" key="5">
    <source>
        <dbReference type="ARBA" id="ARBA00022777"/>
    </source>
</evidence>
<dbReference type="SMART" id="SM00388">
    <property type="entry name" value="HisKA"/>
    <property type="match status" value="1"/>
</dbReference>
<dbReference type="InterPro" id="IPR000014">
    <property type="entry name" value="PAS"/>
</dbReference>
<evidence type="ECO:0000259" key="8">
    <source>
        <dbReference type="PROSITE" id="PS50109"/>
    </source>
</evidence>
<dbReference type="InterPro" id="IPR003661">
    <property type="entry name" value="HisK_dim/P_dom"/>
</dbReference>
<dbReference type="InterPro" id="IPR003018">
    <property type="entry name" value="GAF"/>
</dbReference>
<dbReference type="HOGENOM" id="CLU_000445_114_58_10"/>
<dbReference type="SMART" id="SM00091">
    <property type="entry name" value="PAS"/>
    <property type="match status" value="6"/>
</dbReference>
<dbReference type="PROSITE" id="PS50113">
    <property type="entry name" value="PAC"/>
    <property type="match status" value="6"/>
</dbReference>
<dbReference type="eggNOG" id="COG2202">
    <property type="taxonomic scope" value="Bacteria"/>
</dbReference>
<dbReference type="Pfam" id="PF08448">
    <property type="entry name" value="PAS_4"/>
    <property type="match status" value="2"/>
</dbReference>
<dbReference type="InterPro" id="IPR013656">
    <property type="entry name" value="PAS_4"/>
</dbReference>
<dbReference type="PANTHER" id="PTHR43304:SF1">
    <property type="entry name" value="PAC DOMAIN-CONTAINING PROTEIN"/>
    <property type="match status" value="1"/>
</dbReference>
<feature type="domain" description="PAC" evidence="10">
    <location>
        <begin position="172"/>
        <end position="226"/>
    </location>
</feature>
<dbReference type="Pfam" id="PF13426">
    <property type="entry name" value="PAS_9"/>
    <property type="match status" value="2"/>
</dbReference>
<keyword evidence="7" id="KW-0812">Transmembrane</keyword>
<dbReference type="PROSITE" id="PS50109">
    <property type="entry name" value="HIS_KIN"/>
    <property type="match status" value="1"/>
</dbReference>
<dbReference type="SMART" id="SM00387">
    <property type="entry name" value="HATPase_c"/>
    <property type="match status" value="1"/>
</dbReference>
<evidence type="ECO:0000313" key="12">
    <source>
        <dbReference type="Proteomes" id="UP000008674"/>
    </source>
</evidence>
<organism evidence="11 12">
    <name type="scientific">Salinibacter ruber (strain DSM 13855 / M31)</name>
    <dbReference type="NCBI Taxonomy" id="309807"/>
    <lineage>
        <taxon>Bacteria</taxon>
        <taxon>Pseudomonadati</taxon>
        <taxon>Rhodothermota</taxon>
        <taxon>Rhodothermia</taxon>
        <taxon>Rhodothermales</taxon>
        <taxon>Salinibacteraceae</taxon>
        <taxon>Salinibacter</taxon>
    </lineage>
</organism>
<dbReference type="SMART" id="SM00086">
    <property type="entry name" value="PAC"/>
    <property type="match status" value="6"/>
</dbReference>
<evidence type="ECO:0000256" key="3">
    <source>
        <dbReference type="ARBA" id="ARBA00022553"/>
    </source>
</evidence>
<feature type="domain" description="PAS" evidence="9">
    <location>
        <begin position="891"/>
        <end position="936"/>
    </location>
</feature>
<dbReference type="EC" id="2.7.13.3" evidence="2"/>
<dbReference type="SUPFAM" id="SSF55781">
    <property type="entry name" value="GAF domain-like"/>
    <property type="match status" value="2"/>
</dbReference>
<dbReference type="CDD" id="cd00082">
    <property type="entry name" value="HisKA"/>
    <property type="match status" value="1"/>
</dbReference>
<dbReference type="InterPro" id="IPR000700">
    <property type="entry name" value="PAS-assoc_C"/>
</dbReference>
<keyword evidence="7" id="KW-0472">Membrane</keyword>
<feature type="domain" description="Histidine kinase" evidence="8">
    <location>
        <begin position="1214"/>
        <end position="1436"/>
    </location>
</feature>
<dbReference type="eggNOG" id="COG5000">
    <property type="taxonomic scope" value="Bacteria"/>
</dbReference>
<dbReference type="Pfam" id="PF00512">
    <property type="entry name" value="HisKA"/>
    <property type="match status" value="1"/>
</dbReference>
<dbReference type="InterPro" id="IPR029016">
    <property type="entry name" value="GAF-like_dom_sf"/>
</dbReference>
<dbReference type="Gene3D" id="1.10.287.130">
    <property type="match status" value="1"/>
</dbReference>
<dbReference type="EnsemblBacteria" id="ABC44180">
    <property type="protein sequence ID" value="ABC44180"/>
    <property type="gene ID" value="SRU_2628"/>
</dbReference>
<keyword evidence="3" id="KW-0597">Phosphoprotein</keyword>
<dbReference type="InterPro" id="IPR004358">
    <property type="entry name" value="Sig_transdc_His_kin-like_C"/>
</dbReference>
<dbReference type="Pfam" id="PF02518">
    <property type="entry name" value="HATPase_c"/>
    <property type="match status" value="1"/>
</dbReference>
<dbReference type="InterPro" id="IPR003594">
    <property type="entry name" value="HATPase_dom"/>
</dbReference>
<dbReference type="Gene3D" id="3.30.450.40">
    <property type="match status" value="2"/>
</dbReference>
<keyword evidence="7" id="KW-1133">Transmembrane helix</keyword>
<evidence type="ECO:0000256" key="7">
    <source>
        <dbReference type="SAM" id="Phobius"/>
    </source>
</evidence>
<dbReference type="FunFam" id="3.30.565.10:FF:000006">
    <property type="entry name" value="Sensor histidine kinase WalK"/>
    <property type="match status" value="1"/>
</dbReference>
<dbReference type="OrthoDB" id="9124519at2"/>
<dbReference type="NCBIfam" id="TIGR00229">
    <property type="entry name" value="sensory_box"/>
    <property type="match status" value="6"/>
</dbReference>
<dbReference type="Gene3D" id="2.10.70.100">
    <property type="match status" value="1"/>
</dbReference>
<dbReference type="Gene3D" id="3.30.450.20">
    <property type="entry name" value="PAS domain"/>
    <property type="match status" value="6"/>
</dbReference>
<dbReference type="InterPro" id="IPR013655">
    <property type="entry name" value="PAS_fold_3"/>
</dbReference>
<feature type="domain" description="PAS" evidence="9">
    <location>
        <begin position="223"/>
        <end position="303"/>
    </location>
</feature>